<reference evidence="3" key="1">
    <citation type="submission" date="2016-11" db="UniProtKB">
        <authorList>
            <consortium name="WormBaseParasite"/>
        </authorList>
    </citation>
    <scope>IDENTIFICATION</scope>
</reference>
<feature type="domain" description="F-box" evidence="1">
    <location>
        <begin position="1"/>
        <end position="57"/>
    </location>
</feature>
<keyword evidence="2" id="KW-1185">Reference proteome</keyword>
<sequence length="344" mass="40690">MFPLLQLPPSCIQNVADQWKTVELYEFSLLSKRAKEISKKKKTHNLILHVDFYYRLLSFSEDGEFGSNMKFEKNRFIDGGNRIPLIDTDIILFVQAIQNFLDITNCQLDEFRLYLKPPWTVDQLIMTIDWLNEMKNEFDRVSIDTETWEMFEIFLNRFRKNIHTLLLYGEDIEWDGTVKQKLNFEVKDLSSLIDCPWFHLDFLFTMELESISADNIGMSAQDLNVFLRSWQEGKTNRNLEMADFVKRTEIDVKEVVKGCGGVLMDPRTSKVMFNHKVAGRIWMRGGIHIRRNDGRLAVVDTNGFDYWMDDDDVTEEDVNRYLKNLEIWNSDDVWMGTLLYFYVI</sequence>
<dbReference type="InterPro" id="IPR012885">
    <property type="entry name" value="F-box_Sdz-33"/>
</dbReference>
<dbReference type="Pfam" id="PF07735">
    <property type="entry name" value="FBA_2"/>
    <property type="match status" value="1"/>
</dbReference>
<dbReference type="PANTHER" id="PTHR21503:SF8">
    <property type="entry name" value="F-BOX ASSOCIATED DOMAIN-CONTAINING PROTEIN-RELATED"/>
    <property type="match status" value="1"/>
</dbReference>
<protein>
    <submittedName>
        <fullName evidence="3">F-box domain-containing protein</fullName>
    </submittedName>
</protein>
<accession>A0A1I7T4P8</accession>
<organism evidence="2 3">
    <name type="scientific">Caenorhabditis tropicalis</name>
    <dbReference type="NCBI Taxonomy" id="1561998"/>
    <lineage>
        <taxon>Eukaryota</taxon>
        <taxon>Metazoa</taxon>
        <taxon>Ecdysozoa</taxon>
        <taxon>Nematoda</taxon>
        <taxon>Chromadorea</taxon>
        <taxon>Rhabditida</taxon>
        <taxon>Rhabditina</taxon>
        <taxon>Rhabditomorpha</taxon>
        <taxon>Rhabditoidea</taxon>
        <taxon>Rhabditidae</taxon>
        <taxon>Peloderinae</taxon>
        <taxon>Caenorhabditis</taxon>
    </lineage>
</organism>
<name>A0A1I7T4P8_9PELO</name>
<dbReference type="Proteomes" id="UP000095282">
    <property type="component" value="Unplaced"/>
</dbReference>
<evidence type="ECO:0000259" key="1">
    <source>
        <dbReference type="PROSITE" id="PS50181"/>
    </source>
</evidence>
<evidence type="ECO:0000313" key="3">
    <source>
        <dbReference type="WBParaSite" id="Csp11.Scaffold503.g2375.t1"/>
    </source>
</evidence>
<dbReference type="eggNOG" id="ENOG502TK42">
    <property type="taxonomic scope" value="Eukaryota"/>
</dbReference>
<dbReference type="InterPro" id="IPR001810">
    <property type="entry name" value="F-box_dom"/>
</dbReference>
<evidence type="ECO:0000313" key="2">
    <source>
        <dbReference type="Proteomes" id="UP000095282"/>
    </source>
</evidence>
<dbReference type="PROSITE" id="PS50181">
    <property type="entry name" value="FBOX"/>
    <property type="match status" value="1"/>
</dbReference>
<dbReference type="AlphaFoldDB" id="A0A1I7T4P8"/>
<dbReference type="PANTHER" id="PTHR21503">
    <property type="entry name" value="F-BOX-CONTAINING HYPOTHETICAL PROTEIN C.ELEGANS"/>
    <property type="match status" value="1"/>
</dbReference>
<dbReference type="WBParaSite" id="Csp11.Scaffold503.g2375.t1">
    <property type="protein sequence ID" value="Csp11.Scaffold503.g2375.t1"/>
    <property type="gene ID" value="Csp11.Scaffold503.g2375"/>
</dbReference>
<proteinExistence type="predicted"/>